<keyword evidence="2" id="KW-1185">Reference proteome</keyword>
<gene>
    <name evidence="1" type="ORF">DCC81_20130</name>
</gene>
<dbReference type="RefSeq" id="WP_108688487.1">
    <property type="nucleotide sequence ID" value="NZ_QCYK01000003.1"/>
</dbReference>
<reference evidence="1 2" key="1">
    <citation type="submission" date="2018-04" db="EMBL/GenBank/DDBJ databases">
        <title>Chitinophaga fuyangensis sp. nov., isolated from soil in a chemical factory.</title>
        <authorList>
            <person name="Chen K."/>
        </authorList>
    </citation>
    <scope>NUCLEOTIDE SEQUENCE [LARGE SCALE GENOMIC DNA]</scope>
    <source>
        <strain evidence="1 2">LY-1</strain>
    </source>
</reference>
<evidence type="ECO:0000313" key="2">
    <source>
        <dbReference type="Proteomes" id="UP000244450"/>
    </source>
</evidence>
<sequence length="72" mass="8322">MPKWSRPTRATGSAWKARRLHAQAGLSIRFFRQNTDQHLLVDLQAKRNRHRQRTAYRHLPASSDAGIQTVAM</sequence>
<dbReference type="Proteomes" id="UP000244450">
    <property type="component" value="Unassembled WGS sequence"/>
</dbReference>
<proteinExistence type="predicted"/>
<comment type="caution">
    <text evidence="1">The sequence shown here is derived from an EMBL/GenBank/DDBJ whole genome shotgun (WGS) entry which is preliminary data.</text>
</comment>
<dbReference type="EMBL" id="QCYK01000003">
    <property type="protein sequence ID" value="PUZ22742.1"/>
    <property type="molecule type" value="Genomic_DNA"/>
</dbReference>
<name>A0A2T7BCE8_9BACT</name>
<dbReference type="AlphaFoldDB" id="A0A2T7BCE8"/>
<organism evidence="1 2">
    <name type="scientific">Chitinophaga parva</name>
    <dbReference type="NCBI Taxonomy" id="2169414"/>
    <lineage>
        <taxon>Bacteria</taxon>
        <taxon>Pseudomonadati</taxon>
        <taxon>Bacteroidota</taxon>
        <taxon>Chitinophagia</taxon>
        <taxon>Chitinophagales</taxon>
        <taxon>Chitinophagaceae</taxon>
        <taxon>Chitinophaga</taxon>
    </lineage>
</organism>
<accession>A0A2T7BCE8</accession>
<evidence type="ECO:0000313" key="1">
    <source>
        <dbReference type="EMBL" id="PUZ22742.1"/>
    </source>
</evidence>
<protein>
    <submittedName>
        <fullName evidence="1">Uncharacterized protein</fullName>
    </submittedName>
</protein>